<accession>A0A430HSN9</accession>
<comment type="caution">
    <text evidence="1">The sequence shown here is derived from an EMBL/GenBank/DDBJ whole genome shotgun (WGS) entry which is preliminary data.</text>
</comment>
<evidence type="ECO:0000313" key="2">
    <source>
        <dbReference type="Proteomes" id="UP000278085"/>
    </source>
</evidence>
<gene>
    <name evidence="1" type="ORF">EJB06_05130</name>
</gene>
<dbReference type="Proteomes" id="UP000278085">
    <property type="component" value="Unassembled WGS sequence"/>
</dbReference>
<dbReference type="AlphaFoldDB" id="A0A430HSN9"/>
<reference evidence="1 2" key="1">
    <citation type="submission" date="2018-12" db="EMBL/GenBank/DDBJ databases">
        <authorList>
            <person name="Yang E."/>
        </authorList>
    </citation>
    <scope>NUCLEOTIDE SEQUENCE [LARGE SCALE GENOMIC DNA]</scope>
    <source>
        <strain evidence="1 2">SOD</strain>
    </source>
</reference>
<evidence type="ECO:0000313" key="1">
    <source>
        <dbReference type="EMBL" id="RSZ60497.1"/>
    </source>
</evidence>
<name>A0A430HSN9_9BURK</name>
<protein>
    <submittedName>
        <fullName evidence="1">Uncharacterized protein</fullName>
    </submittedName>
</protein>
<dbReference type="RefSeq" id="WP_164557801.1">
    <property type="nucleotide sequence ID" value="NZ_CP051166.1"/>
</dbReference>
<proteinExistence type="predicted"/>
<organism evidence="1 2">
    <name type="scientific">Massilia atriviolacea</name>
    <dbReference type="NCBI Taxonomy" id="2495579"/>
    <lineage>
        <taxon>Bacteria</taxon>
        <taxon>Pseudomonadati</taxon>
        <taxon>Pseudomonadota</taxon>
        <taxon>Betaproteobacteria</taxon>
        <taxon>Burkholderiales</taxon>
        <taxon>Oxalobacteraceae</taxon>
        <taxon>Telluria group</taxon>
        <taxon>Massilia</taxon>
    </lineage>
</organism>
<dbReference type="EMBL" id="RXLQ01000002">
    <property type="protein sequence ID" value="RSZ60497.1"/>
    <property type="molecule type" value="Genomic_DNA"/>
</dbReference>
<sequence length="104" mass="12562">MFSFLGALMRRDPVRFSRRRLIGNDVERLAQCILDAFRFRQPTLFCPKFCRWNHPTWRPRQTILRSFASSKALICGTIILLLDWRFQRRNIGRKAWQYHKMFAG</sequence>
<keyword evidence="2" id="KW-1185">Reference proteome</keyword>